<dbReference type="EMBL" id="NCKV01000313">
    <property type="protein sequence ID" value="RWS30963.1"/>
    <property type="molecule type" value="Genomic_DNA"/>
</dbReference>
<dbReference type="Gene3D" id="1.25.10.10">
    <property type="entry name" value="Leucine-rich Repeat Variant"/>
    <property type="match status" value="1"/>
</dbReference>
<evidence type="ECO:0000313" key="6">
    <source>
        <dbReference type="Proteomes" id="UP000288716"/>
    </source>
</evidence>
<dbReference type="PANTHER" id="PTHR23316">
    <property type="entry name" value="IMPORTIN ALPHA"/>
    <property type="match status" value="1"/>
</dbReference>
<evidence type="ECO:0000256" key="1">
    <source>
        <dbReference type="ARBA" id="ARBA00010394"/>
    </source>
</evidence>
<evidence type="ECO:0000256" key="4">
    <source>
        <dbReference type="SAM" id="MobiDB-lite"/>
    </source>
</evidence>
<name>A0A443STY6_9ACAR</name>
<evidence type="ECO:0000256" key="2">
    <source>
        <dbReference type="ARBA" id="ARBA00022448"/>
    </source>
</evidence>
<dbReference type="InterPro" id="IPR011989">
    <property type="entry name" value="ARM-like"/>
</dbReference>
<proteinExistence type="inferred from homology"/>
<gene>
    <name evidence="5" type="ORF">B4U80_11689</name>
</gene>
<dbReference type="AlphaFoldDB" id="A0A443STY6"/>
<keyword evidence="2" id="KW-0813">Transport</keyword>
<comment type="similarity">
    <text evidence="1">Belongs to the importin alpha family.</text>
</comment>
<accession>A0A443STY6</accession>
<feature type="compositionally biased region" description="Low complexity" evidence="4">
    <location>
        <begin position="1"/>
        <end position="12"/>
    </location>
</feature>
<organism evidence="5 6">
    <name type="scientific">Leptotrombidium deliense</name>
    <dbReference type="NCBI Taxonomy" id="299467"/>
    <lineage>
        <taxon>Eukaryota</taxon>
        <taxon>Metazoa</taxon>
        <taxon>Ecdysozoa</taxon>
        <taxon>Arthropoda</taxon>
        <taxon>Chelicerata</taxon>
        <taxon>Arachnida</taxon>
        <taxon>Acari</taxon>
        <taxon>Acariformes</taxon>
        <taxon>Trombidiformes</taxon>
        <taxon>Prostigmata</taxon>
        <taxon>Anystina</taxon>
        <taxon>Parasitengona</taxon>
        <taxon>Trombiculoidea</taxon>
        <taxon>Trombiculidae</taxon>
        <taxon>Leptotrombidium</taxon>
    </lineage>
</organism>
<keyword evidence="6" id="KW-1185">Reference proteome</keyword>
<protein>
    <submittedName>
        <fullName evidence="5">Importin subunit alpha-1-like protein</fullName>
    </submittedName>
</protein>
<comment type="caution">
    <text evidence="5">The sequence shown here is derived from an EMBL/GenBank/DDBJ whole genome shotgun (WGS) entry which is preliminary data.</text>
</comment>
<dbReference type="VEuPathDB" id="VectorBase:LDEU001078"/>
<dbReference type="STRING" id="299467.A0A443STY6"/>
<dbReference type="GO" id="GO:0015031">
    <property type="term" value="P:protein transport"/>
    <property type="evidence" value="ECO:0007669"/>
    <property type="project" value="UniProtKB-KW"/>
</dbReference>
<sequence>MAQQSQQSQSNVRNRRRSVKTQEDIQKIQRHNRNVLRKEQRDVQRDKNRNLSDFSFESLSTSEEFPLENTFQQLRSHCSRSNISGDEIDFGGSNSINLSAENEIAVKCLKLIQERLTDENPVSWSVSDIYKPYISSYSALVDSMIINSRLGYIVSLLNKELICSYDPSNKSLLKEIVNTIYLIIVMVKTDHQKLQLITETQLHTPFLLVLGNDGFMLDIEMCMKIFVCLTLLTEKNDGLRLFLIQNGYSTLMLKHSQNALSTPRNNEDILLNYVQALSWSLSSICTKLGDRVADAHFMSQTLMCVHNLMQLNDDFVIMNVFWILSALIVPGSLCNKEFIETSGLIPKLCTDLDDRSRSESLKEAAITTLANITAYSEALATAVYSCDVMRYDFVEKLFNSNSAILQYQMIIVLNNIINVVPPAMNKATKSGVCGLLMDMLLMGDYKSQREVTYLIRNIVVNGSPEDVMELLKNDVIKNLSVQINITEPDLILTALNIYERLLFLEKNGGIVFDVAHKCEQYGILDKMEPHCYHPNHTIVETVYRIYDEYFANSDSGENFDESVNSNKSFNF</sequence>
<feature type="region of interest" description="Disordered" evidence="4">
    <location>
        <begin position="1"/>
        <end position="44"/>
    </location>
</feature>
<reference evidence="5 6" key="1">
    <citation type="journal article" date="2018" name="Gigascience">
        <title>Genomes of trombidid mites reveal novel predicted allergens and laterally-transferred genes associated with secondary metabolism.</title>
        <authorList>
            <person name="Dong X."/>
            <person name="Chaisiri K."/>
            <person name="Xia D."/>
            <person name="Armstrong S.D."/>
            <person name="Fang Y."/>
            <person name="Donnelly M.J."/>
            <person name="Kadowaki T."/>
            <person name="McGarry J.W."/>
            <person name="Darby A.C."/>
            <person name="Makepeace B.L."/>
        </authorList>
    </citation>
    <scope>NUCLEOTIDE SEQUENCE [LARGE SCALE GENOMIC DNA]</scope>
    <source>
        <strain evidence="5">UoL-UT</strain>
    </source>
</reference>
<evidence type="ECO:0000256" key="3">
    <source>
        <dbReference type="ARBA" id="ARBA00022927"/>
    </source>
</evidence>
<dbReference type="OrthoDB" id="6535731at2759"/>
<keyword evidence="3" id="KW-0653">Protein transport</keyword>
<dbReference type="Proteomes" id="UP000288716">
    <property type="component" value="Unassembled WGS sequence"/>
</dbReference>
<evidence type="ECO:0000313" key="5">
    <source>
        <dbReference type="EMBL" id="RWS30963.1"/>
    </source>
</evidence>
<dbReference type="SUPFAM" id="SSF48371">
    <property type="entry name" value="ARM repeat"/>
    <property type="match status" value="1"/>
</dbReference>
<dbReference type="InterPro" id="IPR016024">
    <property type="entry name" value="ARM-type_fold"/>
</dbReference>